<reference evidence="1 2" key="1">
    <citation type="submission" date="2020-09" db="EMBL/GenBank/DDBJ databases">
        <title>De no assembly of potato wild relative species, Solanum commersonii.</title>
        <authorList>
            <person name="Cho K."/>
        </authorList>
    </citation>
    <scope>NUCLEOTIDE SEQUENCE [LARGE SCALE GENOMIC DNA]</scope>
    <source>
        <strain evidence="1">LZ3.2</strain>
        <tissue evidence="1">Leaf</tissue>
    </source>
</reference>
<keyword evidence="2" id="KW-1185">Reference proteome</keyword>
<comment type="caution">
    <text evidence="1">The sequence shown here is derived from an EMBL/GenBank/DDBJ whole genome shotgun (WGS) entry which is preliminary data.</text>
</comment>
<dbReference type="AlphaFoldDB" id="A0A9J5XB05"/>
<accession>A0A9J5XB05</accession>
<evidence type="ECO:0000313" key="1">
    <source>
        <dbReference type="EMBL" id="KAG5585539.1"/>
    </source>
</evidence>
<gene>
    <name evidence="1" type="ORF">H5410_045973</name>
</gene>
<protein>
    <submittedName>
        <fullName evidence="1">Uncharacterized protein</fullName>
    </submittedName>
</protein>
<evidence type="ECO:0000313" key="2">
    <source>
        <dbReference type="Proteomes" id="UP000824120"/>
    </source>
</evidence>
<proteinExistence type="predicted"/>
<sequence>MDVSVSYVWITECIIFSSRSTKSPYMPSSLISISSLSVYASDSLTDASSLCTSPVVAREISEVSE</sequence>
<organism evidence="1 2">
    <name type="scientific">Solanum commersonii</name>
    <name type="common">Commerson's wild potato</name>
    <name type="synonym">Commerson's nightshade</name>
    <dbReference type="NCBI Taxonomy" id="4109"/>
    <lineage>
        <taxon>Eukaryota</taxon>
        <taxon>Viridiplantae</taxon>
        <taxon>Streptophyta</taxon>
        <taxon>Embryophyta</taxon>
        <taxon>Tracheophyta</taxon>
        <taxon>Spermatophyta</taxon>
        <taxon>Magnoliopsida</taxon>
        <taxon>eudicotyledons</taxon>
        <taxon>Gunneridae</taxon>
        <taxon>Pentapetalae</taxon>
        <taxon>asterids</taxon>
        <taxon>lamiids</taxon>
        <taxon>Solanales</taxon>
        <taxon>Solanaceae</taxon>
        <taxon>Solanoideae</taxon>
        <taxon>Solaneae</taxon>
        <taxon>Solanum</taxon>
    </lineage>
</organism>
<dbReference type="Proteomes" id="UP000824120">
    <property type="component" value="Chromosome 9"/>
</dbReference>
<name>A0A9J5XB05_SOLCO</name>
<dbReference type="EMBL" id="JACXVP010000009">
    <property type="protein sequence ID" value="KAG5585539.1"/>
    <property type="molecule type" value="Genomic_DNA"/>
</dbReference>